<dbReference type="SUPFAM" id="SSF75005">
    <property type="entry name" value="Arabinanase/levansucrase/invertase"/>
    <property type="match status" value="1"/>
</dbReference>
<keyword evidence="8" id="KW-1185">Reference proteome</keyword>
<evidence type="ECO:0000313" key="7">
    <source>
        <dbReference type="EMBL" id="GAA4202973.1"/>
    </source>
</evidence>
<gene>
    <name evidence="7" type="ORF">GCM10022289_18520</name>
</gene>
<comment type="pathway">
    <text evidence="1">Glycan metabolism; L-arabinan degradation.</text>
</comment>
<evidence type="ECO:0000256" key="4">
    <source>
        <dbReference type="ARBA" id="ARBA00023295"/>
    </source>
</evidence>
<dbReference type="InterPro" id="IPR023296">
    <property type="entry name" value="Glyco_hydro_beta-prop_sf"/>
</dbReference>
<keyword evidence="4 5" id="KW-0326">Glycosidase</keyword>
<feature type="chain" id="PRO_5047321535" evidence="6">
    <location>
        <begin position="25"/>
        <end position="339"/>
    </location>
</feature>
<evidence type="ECO:0000256" key="1">
    <source>
        <dbReference type="ARBA" id="ARBA00004834"/>
    </source>
</evidence>
<dbReference type="PANTHER" id="PTHR43301:SF3">
    <property type="entry name" value="ARABINAN ENDO-1,5-ALPHA-L-ARABINOSIDASE A-RELATED"/>
    <property type="match status" value="1"/>
</dbReference>
<dbReference type="CDD" id="cd08984">
    <property type="entry name" value="GH43-like"/>
    <property type="match status" value="1"/>
</dbReference>
<name>A0ABP8BBP7_9SPHI</name>
<feature type="signal peptide" evidence="6">
    <location>
        <begin position="1"/>
        <end position="24"/>
    </location>
</feature>
<dbReference type="InterPro" id="IPR050727">
    <property type="entry name" value="GH43_arabinanases"/>
</dbReference>
<evidence type="ECO:0000256" key="5">
    <source>
        <dbReference type="RuleBase" id="RU361187"/>
    </source>
</evidence>
<comment type="similarity">
    <text evidence="2 5">Belongs to the glycosyl hydrolase 43 family.</text>
</comment>
<keyword evidence="3 5" id="KW-0378">Hydrolase</keyword>
<protein>
    <submittedName>
        <fullName evidence="7">Family 43 glycosylhydrolase</fullName>
    </submittedName>
</protein>
<evidence type="ECO:0000256" key="6">
    <source>
        <dbReference type="SAM" id="SignalP"/>
    </source>
</evidence>
<dbReference type="Pfam" id="PF04616">
    <property type="entry name" value="Glyco_hydro_43"/>
    <property type="match status" value="1"/>
</dbReference>
<dbReference type="InterPro" id="IPR006710">
    <property type="entry name" value="Glyco_hydro_43"/>
</dbReference>
<evidence type="ECO:0000256" key="2">
    <source>
        <dbReference type="ARBA" id="ARBA00009865"/>
    </source>
</evidence>
<keyword evidence="6" id="KW-0732">Signal</keyword>
<evidence type="ECO:0000256" key="3">
    <source>
        <dbReference type="ARBA" id="ARBA00022801"/>
    </source>
</evidence>
<dbReference type="EMBL" id="BAABBY010000004">
    <property type="protein sequence ID" value="GAA4202973.1"/>
    <property type="molecule type" value="Genomic_DNA"/>
</dbReference>
<organism evidence="7 8">
    <name type="scientific">Pedobacter jeongneungensis</name>
    <dbReference type="NCBI Taxonomy" id="947309"/>
    <lineage>
        <taxon>Bacteria</taxon>
        <taxon>Pseudomonadati</taxon>
        <taxon>Bacteroidota</taxon>
        <taxon>Sphingobacteriia</taxon>
        <taxon>Sphingobacteriales</taxon>
        <taxon>Sphingobacteriaceae</taxon>
        <taxon>Pedobacter</taxon>
    </lineage>
</organism>
<dbReference type="PANTHER" id="PTHR43301">
    <property type="entry name" value="ARABINAN ENDO-1,5-ALPHA-L-ARABINOSIDASE"/>
    <property type="match status" value="1"/>
</dbReference>
<proteinExistence type="inferred from homology"/>
<accession>A0ABP8BBP7</accession>
<comment type="caution">
    <text evidence="7">The sequence shown here is derived from an EMBL/GenBank/DDBJ whole genome shotgun (WGS) entry which is preliminary data.</text>
</comment>
<reference evidence="8" key="1">
    <citation type="journal article" date="2019" name="Int. J. Syst. Evol. Microbiol.">
        <title>The Global Catalogue of Microorganisms (GCM) 10K type strain sequencing project: providing services to taxonomists for standard genome sequencing and annotation.</title>
        <authorList>
            <consortium name="The Broad Institute Genomics Platform"/>
            <consortium name="The Broad Institute Genome Sequencing Center for Infectious Disease"/>
            <person name="Wu L."/>
            <person name="Ma J."/>
        </authorList>
    </citation>
    <scope>NUCLEOTIDE SEQUENCE [LARGE SCALE GENOMIC DNA]</scope>
    <source>
        <strain evidence="8">JCM 17626</strain>
    </source>
</reference>
<dbReference type="Gene3D" id="2.115.10.20">
    <property type="entry name" value="Glycosyl hydrolase domain, family 43"/>
    <property type="match status" value="2"/>
</dbReference>
<dbReference type="Proteomes" id="UP001501772">
    <property type="component" value="Unassembled WGS sequence"/>
</dbReference>
<sequence>MMIIFTMKKILLACLMLFSTYTFAQKITKAQLVPKPLYSDPVYDGAADPVVIWNKGEKKWFMFYTNRKANVKNLDGVSWVHGTRIGIAESKDGVKWKYRDTCDIQYRLTDYTHWAPEVIENKGIYHMYLTYVPGVFKDWHHPRYIVHLTSKNLLNWKFESKLNLASDRCIDASIFKLPDNKGWRMYYNNEMAGKSIYYADSKDLYNWEDKNTKLIGDKGCEGPKVFYWKNTYWMVVDNWKGLGIYSSKDLLTWKRQPKNILQEPGKGADDGVMGGHADVVVNGDKAYIYYFTHPGRTPENKGTDNAITRRSVIQLAELEYQDGEITCNRDKPLSISLKP</sequence>
<evidence type="ECO:0000313" key="8">
    <source>
        <dbReference type="Proteomes" id="UP001501772"/>
    </source>
</evidence>